<evidence type="ECO:0000313" key="16">
    <source>
        <dbReference type="Proteomes" id="UP001165565"/>
    </source>
</evidence>
<dbReference type="GO" id="GO:0044718">
    <property type="term" value="P:siderophore transmembrane transport"/>
    <property type="evidence" value="ECO:0007669"/>
    <property type="project" value="TreeGrafter"/>
</dbReference>
<feature type="signal peptide" evidence="12">
    <location>
        <begin position="1"/>
        <end position="19"/>
    </location>
</feature>
<keyword evidence="4 10" id="KW-0812">Transmembrane</keyword>
<evidence type="ECO:0000256" key="3">
    <source>
        <dbReference type="ARBA" id="ARBA00022452"/>
    </source>
</evidence>
<feature type="domain" description="TonB-dependent receptor-like beta-barrel" evidence="13">
    <location>
        <begin position="295"/>
        <end position="651"/>
    </location>
</feature>
<evidence type="ECO:0000256" key="2">
    <source>
        <dbReference type="ARBA" id="ARBA00022448"/>
    </source>
</evidence>
<comment type="caution">
    <text evidence="15">The sequence shown here is derived from an EMBL/GenBank/DDBJ whole genome shotgun (WGS) entry which is preliminary data.</text>
</comment>
<evidence type="ECO:0000313" key="15">
    <source>
        <dbReference type="EMBL" id="MCW6533327.1"/>
    </source>
</evidence>
<reference evidence="15" key="1">
    <citation type="submission" date="2022-06" db="EMBL/GenBank/DDBJ databases">
        <title>Sphingomonas sp. nov. isolated from rhizosphere soil of tomato.</title>
        <authorList>
            <person name="Dong H."/>
            <person name="Gao R."/>
        </authorList>
    </citation>
    <scope>NUCLEOTIDE SEQUENCE</scope>
    <source>
        <strain evidence="15">MMSM24</strain>
    </source>
</reference>
<dbReference type="GO" id="GO:0009279">
    <property type="term" value="C:cell outer membrane"/>
    <property type="evidence" value="ECO:0007669"/>
    <property type="project" value="UniProtKB-SubCell"/>
</dbReference>
<dbReference type="Proteomes" id="UP001165565">
    <property type="component" value="Unassembled WGS sequence"/>
</dbReference>
<dbReference type="CDD" id="cd01347">
    <property type="entry name" value="ligand_gated_channel"/>
    <property type="match status" value="1"/>
</dbReference>
<keyword evidence="5 12" id="KW-0732">Signal</keyword>
<dbReference type="Pfam" id="PF00593">
    <property type="entry name" value="TonB_dep_Rec_b-barrel"/>
    <property type="match status" value="1"/>
</dbReference>
<dbReference type="InterPro" id="IPR039426">
    <property type="entry name" value="TonB-dep_rcpt-like"/>
</dbReference>
<accession>A0AA42CP46</accession>
<protein>
    <submittedName>
        <fullName evidence="15">TonB-dependent receptor</fullName>
    </submittedName>
</protein>
<dbReference type="SUPFAM" id="SSF56935">
    <property type="entry name" value="Porins"/>
    <property type="match status" value="1"/>
</dbReference>
<sequence>MTRMFVSLLALVAATPALALSDQPPAPAETAETAAAPTGDVVVTASRSGDAIPTDLIGSSVTVLDSDALAQRQTRMVSDILRDVPGVAVSRSGAIGGTTQVRIRGSESNHVLVFVDGIKASDPYYSEFDFAGLVADENARIEVLRGQQSALYGSDAIGGVISYATLTGREAPGITTRAEGGSQGTFSTAARAGGVAGDNVDYAVSAAYLTTKGYPAAPGGSRDLGADNLGVSVKTNWTPSPVFKLTAVGRYNYTRADTDDQAIAPNSPMVLGYPVITLVDTPGSYYKNSAYYGLVSAELNLFDGAWSNMLSGQITDATRDGYTSAGYSYGDRGRRYRAAFNSTVRFGNEHVRNRFTYAVDFEREQARVIDPSGYAFTGTNRSDTTGFVAEYELTVDQRLSLGASARIDQYSRFKGAETYRATASYLLPTGTRLHAAYGTGIKAPTLTELFGYSTGQYIGNPNLQPERSKGWEAGVEQIFAGGNAKIGATYFDNRFEDEIQTVYVFANGQYVTSSANSATSTSQKGVELYANIKLKDWRVDAAYTYLDAPQSVLAVASPAPADGSYQAPVPVITQAVRRPKNSASLNVSYIPDALPLSVTATLRYNGAMRDYAFSSSYQTLLVDLHDYVLVNLNASYDLTKRVQIFGRVENLLNRKYQEVFTYRAPGTTAYGGVRIKL</sequence>
<dbReference type="InterPro" id="IPR036942">
    <property type="entry name" value="Beta-barrel_TonB_sf"/>
</dbReference>
<dbReference type="PROSITE" id="PS52016">
    <property type="entry name" value="TONB_DEPENDENT_REC_3"/>
    <property type="match status" value="1"/>
</dbReference>
<proteinExistence type="inferred from homology"/>
<keyword evidence="3 10" id="KW-1134">Transmembrane beta strand</keyword>
<evidence type="ECO:0000256" key="7">
    <source>
        <dbReference type="ARBA" id="ARBA00023077"/>
    </source>
</evidence>
<evidence type="ECO:0000256" key="6">
    <source>
        <dbReference type="ARBA" id="ARBA00023065"/>
    </source>
</evidence>
<dbReference type="InterPro" id="IPR037066">
    <property type="entry name" value="Plug_dom_sf"/>
</dbReference>
<dbReference type="EMBL" id="JANFAV010000001">
    <property type="protein sequence ID" value="MCW6533327.1"/>
    <property type="molecule type" value="Genomic_DNA"/>
</dbReference>
<feature type="chain" id="PRO_5041452583" evidence="12">
    <location>
        <begin position="20"/>
        <end position="677"/>
    </location>
</feature>
<keyword evidence="8 10" id="KW-0472">Membrane</keyword>
<comment type="similarity">
    <text evidence="10 11">Belongs to the TonB-dependent receptor family.</text>
</comment>
<evidence type="ECO:0000256" key="12">
    <source>
        <dbReference type="SAM" id="SignalP"/>
    </source>
</evidence>
<name>A0AA42CP46_9SPHN</name>
<feature type="domain" description="TonB-dependent receptor plug" evidence="14">
    <location>
        <begin position="58"/>
        <end position="160"/>
    </location>
</feature>
<keyword evidence="7 11" id="KW-0798">TonB box</keyword>
<keyword evidence="6" id="KW-0406">Ion transport</keyword>
<dbReference type="Pfam" id="PF07715">
    <property type="entry name" value="Plug"/>
    <property type="match status" value="1"/>
</dbReference>
<evidence type="ECO:0000259" key="13">
    <source>
        <dbReference type="Pfam" id="PF00593"/>
    </source>
</evidence>
<keyword evidence="15" id="KW-0675">Receptor</keyword>
<keyword evidence="2 10" id="KW-0813">Transport</keyword>
<evidence type="ECO:0000256" key="5">
    <source>
        <dbReference type="ARBA" id="ARBA00022729"/>
    </source>
</evidence>
<evidence type="ECO:0000259" key="14">
    <source>
        <dbReference type="Pfam" id="PF07715"/>
    </source>
</evidence>
<evidence type="ECO:0000256" key="11">
    <source>
        <dbReference type="RuleBase" id="RU003357"/>
    </source>
</evidence>
<organism evidence="15 16">
    <name type="scientific">Sphingomonas lycopersici</name>
    <dbReference type="NCBI Taxonomy" id="2951807"/>
    <lineage>
        <taxon>Bacteria</taxon>
        <taxon>Pseudomonadati</taxon>
        <taxon>Pseudomonadota</taxon>
        <taxon>Alphaproteobacteria</taxon>
        <taxon>Sphingomonadales</taxon>
        <taxon>Sphingomonadaceae</taxon>
        <taxon>Sphingomonas</taxon>
    </lineage>
</organism>
<evidence type="ECO:0000256" key="10">
    <source>
        <dbReference type="PROSITE-ProRule" id="PRU01360"/>
    </source>
</evidence>
<evidence type="ECO:0000256" key="8">
    <source>
        <dbReference type="ARBA" id="ARBA00023136"/>
    </source>
</evidence>
<dbReference type="InterPro" id="IPR000531">
    <property type="entry name" value="Beta-barrel_TonB"/>
</dbReference>
<comment type="subcellular location">
    <subcellularLocation>
        <location evidence="1 10">Cell outer membrane</location>
        <topology evidence="1 10">Multi-pass membrane protein</topology>
    </subcellularLocation>
</comment>
<evidence type="ECO:0000256" key="9">
    <source>
        <dbReference type="ARBA" id="ARBA00023237"/>
    </source>
</evidence>
<keyword evidence="16" id="KW-1185">Reference proteome</keyword>
<evidence type="ECO:0000256" key="4">
    <source>
        <dbReference type="ARBA" id="ARBA00022692"/>
    </source>
</evidence>
<gene>
    <name evidence="15" type="ORF">NEE01_00875</name>
</gene>
<dbReference type="PANTHER" id="PTHR30069">
    <property type="entry name" value="TONB-DEPENDENT OUTER MEMBRANE RECEPTOR"/>
    <property type="match status" value="1"/>
</dbReference>
<dbReference type="Gene3D" id="2.40.170.20">
    <property type="entry name" value="TonB-dependent receptor, beta-barrel domain"/>
    <property type="match status" value="1"/>
</dbReference>
<evidence type="ECO:0000256" key="1">
    <source>
        <dbReference type="ARBA" id="ARBA00004571"/>
    </source>
</evidence>
<keyword evidence="9 10" id="KW-0998">Cell outer membrane</keyword>
<dbReference type="InterPro" id="IPR012910">
    <property type="entry name" value="Plug_dom"/>
</dbReference>
<dbReference type="PANTHER" id="PTHR30069:SF53">
    <property type="entry name" value="COLICIN I RECEPTOR-RELATED"/>
    <property type="match status" value="1"/>
</dbReference>
<dbReference type="Gene3D" id="2.170.130.10">
    <property type="entry name" value="TonB-dependent receptor, plug domain"/>
    <property type="match status" value="1"/>
</dbReference>
<dbReference type="AlphaFoldDB" id="A0AA42CP46"/>
<dbReference type="GO" id="GO:0015344">
    <property type="term" value="F:siderophore uptake transmembrane transporter activity"/>
    <property type="evidence" value="ECO:0007669"/>
    <property type="project" value="TreeGrafter"/>
</dbReference>